<keyword evidence="2" id="KW-0680">Restriction system</keyword>
<dbReference type="AlphaFoldDB" id="A0A7L8AGE6"/>
<gene>
    <name evidence="5" type="ORF">H9I45_00830</name>
</gene>
<dbReference type="InterPro" id="IPR044946">
    <property type="entry name" value="Restrct_endonuc_typeI_TRD_sf"/>
</dbReference>
<name>A0A7L8AGE6_9FLAO</name>
<evidence type="ECO:0000256" key="3">
    <source>
        <dbReference type="ARBA" id="ARBA00023125"/>
    </source>
</evidence>
<organism evidence="5 6">
    <name type="scientific">Polaribacter haliotis</name>
    <dbReference type="NCBI Taxonomy" id="1888915"/>
    <lineage>
        <taxon>Bacteria</taxon>
        <taxon>Pseudomonadati</taxon>
        <taxon>Bacteroidota</taxon>
        <taxon>Flavobacteriia</taxon>
        <taxon>Flavobacteriales</taxon>
        <taxon>Flavobacteriaceae</taxon>
    </lineage>
</organism>
<dbReference type="GO" id="GO:0004519">
    <property type="term" value="F:endonuclease activity"/>
    <property type="evidence" value="ECO:0007669"/>
    <property type="project" value="UniProtKB-KW"/>
</dbReference>
<dbReference type="EMBL" id="CP061813">
    <property type="protein sequence ID" value="QOD61014.1"/>
    <property type="molecule type" value="Genomic_DNA"/>
</dbReference>
<reference evidence="5 6" key="1">
    <citation type="journal article" date="2016" name="Int. J. Syst. Evol. Microbiol.">
        <title>Polaribacter haliotis sp. nov., isolated from the gut of abalone Haliotis discus hannai.</title>
        <authorList>
            <person name="Kim Y.O."/>
            <person name="Park I.S."/>
            <person name="Park S."/>
            <person name="Nam B.H."/>
            <person name="Park J.M."/>
            <person name="Kim D.G."/>
            <person name="Yoon J.H."/>
        </authorList>
    </citation>
    <scope>NUCLEOTIDE SEQUENCE [LARGE SCALE GENOMIC DNA]</scope>
    <source>
        <strain evidence="5 6">KCTC 52418</strain>
    </source>
</reference>
<evidence type="ECO:0000313" key="5">
    <source>
        <dbReference type="EMBL" id="QOD61014.1"/>
    </source>
</evidence>
<dbReference type="RefSeq" id="WP_088355066.1">
    <property type="nucleotide sequence ID" value="NZ_CP061813.1"/>
</dbReference>
<dbReference type="Gene3D" id="3.90.220.20">
    <property type="entry name" value="DNA methylase specificity domains"/>
    <property type="match status" value="2"/>
</dbReference>
<dbReference type="OrthoDB" id="667970at2"/>
<keyword evidence="3" id="KW-0238">DNA-binding</keyword>
<dbReference type="KEGG" id="phal:H9I45_00830"/>
<evidence type="ECO:0000313" key="6">
    <source>
        <dbReference type="Proteomes" id="UP000516764"/>
    </source>
</evidence>
<dbReference type="GO" id="GO:0003677">
    <property type="term" value="F:DNA binding"/>
    <property type="evidence" value="ECO:0007669"/>
    <property type="project" value="UniProtKB-KW"/>
</dbReference>
<keyword evidence="5" id="KW-0378">Hydrolase</keyword>
<evidence type="ECO:0000259" key="4">
    <source>
        <dbReference type="Pfam" id="PF01420"/>
    </source>
</evidence>
<dbReference type="PANTHER" id="PTHR43140">
    <property type="entry name" value="TYPE-1 RESTRICTION ENZYME ECOKI SPECIFICITY PROTEIN"/>
    <property type="match status" value="1"/>
</dbReference>
<accession>A0A7L8AGE6</accession>
<sequence length="422" mass="47977">MFKVKNKTQRYKGYKDSGVEWLGEIPEHWEATRVKNIFRLVVEPAPNNNDFELLSVYTEIGVKPRKELKEKGNKASTTDGYWLVKKGDIIVNKLLAWMGAIGVSNYNGVTSPAYDILRAKVDIESNFYHYLFRNSACISELKKHSRGIMDMRLRLYFDKFGDVVIPYPSFDEQKIIVSFLDDKTTKIEDAIAIKEQQIQLLKERKQILIHKAVTKGLDKNVAFKDSGVVWIGNIPTHWELKRFKFIAKANKGKLPNKIVSNPYNNLPPYMSMEYLRGGIENQWVSDKDAIVINSGETLLLWDGSNSGEFIKSRKGVISSTVAHIIFKGINENFAWYYSTVLEREIRGNTIGMGIPHVNGKFLNNLSVLLPTISEQKEISAYIENASQKIETAIGLKQEEIAKLKEYKSSLINGVVTGKVKVC</sequence>
<dbReference type="InterPro" id="IPR000055">
    <property type="entry name" value="Restrct_endonuc_typeI_TRD"/>
</dbReference>
<evidence type="ECO:0000256" key="1">
    <source>
        <dbReference type="ARBA" id="ARBA00010923"/>
    </source>
</evidence>
<dbReference type="PANTHER" id="PTHR43140:SF1">
    <property type="entry name" value="TYPE I RESTRICTION ENZYME ECOKI SPECIFICITY SUBUNIT"/>
    <property type="match status" value="1"/>
</dbReference>
<keyword evidence="5" id="KW-0540">Nuclease</keyword>
<comment type="similarity">
    <text evidence="1">Belongs to the type-I restriction system S methylase family.</text>
</comment>
<dbReference type="Gene3D" id="1.10.287.1120">
    <property type="entry name" value="Bipartite methylase S protein"/>
    <property type="match status" value="1"/>
</dbReference>
<dbReference type="InterPro" id="IPR051212">
    <property type="entry name" value="Type-I_RE_S_subunit"/>
</dbReference>
<feature type="domain" description="Type I restriction modification DNA specificity" evidence="4">
    <location>
        <begin position="236"/>
        <end position="393"/>
    </location>
</feature>
<dbReference type="Pfam" id="PF01420">
    <property type="entry name" value="Methylase_S"/>
    <property type="match status" value="2"/>
</dbReference>
<keyword evidence="6" id="KW-1185">Reference proteome</keyword>
<dbReference type="Proteomes" id="UP000516764">
    <property type="component" value="Chromosome"/>
</dbReference>
<evidence type="ECO:0000256" key="2">
    <source>
        <dbReference type="ARBA" id="ARBA00022747"/>
    </source>
</evidence>
<protein>
    <submittedName>
        <fullName evidence="5">Restriction endonuclease subunit S</fullName>
    </submittedName>
</protein>
<dbReference type="REBASE" id="447660">
    <property type="entry name" value="S.Pha52418ORF835P"/>
</dbReference>
<proteinExistence type="inferred from homology"/>
<keyword evidence="5" id="KW-0255">Endonuclease</keyword>
<dbReference type="SUPFAM" id="SSF116734">
    <property type="entry name" value="DNA methylase specificity domain"/>
    <property type="match status" value="2"/>
</dbReference>
<dbReference type="GO" id="GO:0009307">
    <property type="term" value="P:DNA restriction-modification system"/>
    <property type="evidence" value="ECO:0007669"/>
    <property type="project" value="UniProtKB-KW"/>
</dbReference>
<feature type="domain" description="Type I restriction modification DNA specificity" evidence="4">
    <location>
        <begin position="26"/>
        <end position="188"/>
    </location>
</feature>